<dbReference type="RefSeq" id="WP_013270354.1">
    <property type="nucleotide sequence ID" value="NC_014375.1"/>
</dbReference>
<dbReference type="CDD" id="cd09021">
    <property type="entry name" value="Aldose_epim_Ec_YphB"/>
    <property type="match status" value="1"/>
</dbReference>
<organism evidence="1 2">
    <name type="scientific">Brevundimonas subvibrioides (strain ATCC 15264 / DSM 4735 / LMG 14903 / NBRC 16000 / CB 81)</name>
    <name type="common">Caulobacter subvibrioides</name>
    <dbReference type="NCBI Taxonomy" id="633149"/>
    <lineage>
        <taxon>Bacteria</taxon>
        <taxon>Pseudomonadati</taxon>
        <taxon>Pseudomonadota</taxon>
        <taxon>Alphaproteobacteria</taxon>
        <taxon>Caulobacterales</taxon>
        <taxon>Caulobacteraceae</taxon>
        <taxon>Brevundimonas</taxon>
    </lineage>
</organism>
<dbReference type="GO" id="GO:0005975">
    <property type="term" value="P:carbohydrate metabolic process"/>
    <property type="evidence" value="ECO:0007669"/>
    <property type="project" value="InterPro"/>
</dbReference>
<keyword evidence="2" id="KW-1185">Reference proteome</keyword>
<dbReference type="OrthoDB" id="9796517at2"/>
<protein>
    <submittedName>
        <fullName evidence="1">Aldose 1-epimerase</fullName>
    </submittedName>
</protein>
<proteinExistence type="predicted"/>
<dbReference type="InterPro" id="IPR011013">
    <property type="entry name" value="Gal_mutarotase_sf_dom"/>
</dbReference>
<dbReference type="InterPro" id="IPR008183">
    <property type="entry name" value="Aldose_1/G6P_1-epimerase"/>
</dbReference>
<sequence length="290" mass="31135">MIRLAHGDWTASIRPDIGAAITQLTWRGHDILRPAPETARGPLETGSFPLVPYANRIDRGAFRFDGRDVALPPTPGFEPHALHGVGWLRAWNVQRSGTDFVDLGLTAEPSPDWPWAWTAAHGLRLDAHGLEMTLAVTNADRLPMPAGLGLHPYFAIGPETALTAAAAWVWANGADQIPERLVPAARITDWSQGVVVASAPFVDNAYADWSGQARLAHADHTVRVTASVNASWLQIYAPNDTGFVCVEPVTHRPDAPNAPADEEAGLVVLTPGQTLSMSMRIDAAFDGDAS</sequence>
<dbReference type="Pfam" id="PF01263">
    <property type="entry name" value="Aldose_epim"/>
    <property type="match status" value="1"/>
</dbReference>
<evidence type="ECO:0000313" key="2">
    <source>
        <dbReference type="Proteomes" id="UP000002696"/>
    </source>
</evidence>
<dbReference type="HOGENOM" id="CLU_052486_0_0_5"/>
<dbReference type="AlphaFoldDB" id="D9QNL8"/>
<dbReference type="EMBL" id="CP002102">
    <property type="protein sequence ID" value="ADL02253.1"/>
    <property type="molecule type" value="Genomic_DNA"/>
</dbReference>
<dbReference type="Proteomes" id="UP000002696">
    <property type="component" value="Chromosome"/>
</dbReference>
<dbReference type="BioCyc" id="BSUB633149:G1GM8-2966-MONOMER"/>
<dbReference type="STRING" id="633149.Bresu_2947"/>
<gene>
    <name evidence="1" type="ordered locus">Bresu_2947</name>
</gene>
<dbReference type="GO" id="GO:0030246">
    <property type="term" value="F:carbohydrate binding"/>
    <property type="evidence" value="ECO:0007669"/>
    <property type="project" value="InterPro"/>
</dbReference>
<accession>D9QNL8</accession>
<dbReference type="eggNOG" id="COG2017">
    <property type="taxonomic scope" value="Bacteria"/>
</dbReference>
<dbReference type="InterPro" id="IPR014718">
    <property type="entry name" value="GH-type_carb-bd"/>
</dbReference>
<dbReference type="SUPFAM" id="SSF74650">
    <property type="entry name" value="Galactose mutarotase-like"/>
    <property type="match status" value="1"/>
</dbReference>
<evidence type="ECO:0000313" key="1">
    <source>
        <dbReference type="EMBL" id="ADL02253.1"/>
    </source>
</evidence>
<dbReference type="FunCoup" id="D9QNL8">
    <property type="interactions" value="41"/>
</dbReference>
<name>D9QNL8_BRESC</name>
<dbReference type="Gene3D" id="2.70.98.10">
    <property type="match status" value="1"/>
</dbReference>
<dbReference type="InParanoid" id="D9QNL8"/>
<dbReference type="GO" id="GO:0016853">
    <property type="term" value="F:isomerase activity"/>
    <property type="evidence" value="ECO:0007669"/>
    <property type="project" value="InterPro"/>
</dbReference>
<reference evidence="2" key="1">
    <citation type="journal article" date="2011" name="J. Bacteriol.">
        <title>Genome sequences of eight morphologically diverse alphaproteobacteria.</title>
        <authorList>
            <consortium name="US DOE Joint Genome Institute"/>
            <person name="Brown P.J."/>
            <person name="Kysela D.T."/>
            <person name="Buechlein A."/>
            <person name="Hemmerich C."/>
            <person name="Brun Y.V."/>
        </authorList>
    </citation>
    <scope>NUCLEOTIDE SEQUENCE [LARGE SCALE GENOMIC DNA]</scope>
    <source>
        <strain evidence="2">ATCC 15264 / DSM 4735 / LMG 14903 / NBRC 16000 / CB 81</strain>
    </source>
</reference>
<dbReference type="KEGG" id="bsb:Bresu_2947"/>